<comment type="subcellular location">
    <subcellularLocation>
        <location evidence="4">Cytoplasm</location>
    </subcellularLocation>
</comment>
<dbReference type="CDD" id="cd07182">
    <property type="entry name" value="RNase_HII_bacteria_HII_like"/>
    <property type="match status" value="1"/>
</dbReference>
<proteinExistence type="inferred from homology"/>
<evidence type="ECO:0000256" key="10">
    <source>
        <dbReference type="ARBA" id="ARBA00022723"/>
    </source>
</evidence>
<keyword evidence="12" id="KW-0378">Hydrolase</keyword>
<feature type="domain" description="RNase H type-2" evidence="14">
    <location>
        <begin position="24"/>
        <end position="229"/>
    </location>
</feature>
<dbReference type="Pfam" id="PF01351">
    <property type="entry name" value="RNase_HII"/>
    <property type="match status" value="1"/>
</dbReference>
<dbReference type="NCBIfam" id="NF000595">
    <property type="entry name" value="PRK00015.1-3"/>
    <property type="match status" value="1"/>
</dbReference>
<dbReference type="PANTHER" id="PTHR10954">
    <property type="entry name" value="RIBONUCLEASE H2 SUBUNIT A"/>
    <property type="match status" value="1"/>
</dbReference>
<dbReference type="PROSITE" id="PS51975">
    <property type="entry name" value="RNASE_H_2"/>
    <property type="match status" value="1"/>
</dbReference>
<dbReference type="GO" id="GO:0032299">
    <property type="term" value="C:ribonuclease H2 complex"/>
    <property type="evidence" value="ECO:0007669"/>
    <property type="project" value="TreeGrafter"/>
</dbReference>
<dbReference type="GO" id="GO:0006298">
    <property type="term" value="P:mismatch repair"/>
    <property type="evidence" value="ECO:0007669"/>
    <property type="project" value="TreeGrafter"/>
</dbReference>
<evidence type="ECO:0000256" key="7">
    <source>
        <dbReference type="ARBA" id="ARBA00019179"/>
    </source>
</evidence>
<dbReference type="GO" id="GO:0046872">
    <property type="term" value="F:metal ion binding"/>
    <property type="evidence" value="ECO:0007669"/>
    <property type="project" value="UniProtKB-KW"/>
</dbReference>
<dbReference type="InterPro" id="IPR024567">
    <property type="entry name" value="RNase_HII/HIII_dom"/>
</dbReference>
<evidence type="ECO:0000256" key="6">
    <source>
        <dbReference type="ARBA" id="ARBA00012180"/>
    </source>
</evidence>
<dbReference type="PANTHER" id="PTHR10954:SF18">
    <property type="entry name" value="RIBONUCLEASE HII"/>
    <property type="match status" value="1"/>
</dbReference>
<sequence>MGLKISSVAPTLELERELLSTGVKYIAGVDEVGRGALAGPVSVGVAIVSAETSQVPAGLRDSKQISRTAREKLIEPVSAWVVEYAIGHVAASEIDEIGIVSALRLAWVRAHQQLNTKPDHVILDGKHNWLLEPESDLFTTPISDIVVPVTMKIKADASCASVSAASVLAKVARDELMREAALIHPDFGWEGNVGYGSSDHMAAIARLGPTDLHRKSWKLPSGPSESEPVTA</sequence>
<dbReference type="Gene3D" id="3.30.420.10">
    <property type="entry name" value="Ribonuclease H-like superfamily/Ribonuclease H"/>
    <property type="match status" value="1"/>
</dbReference>
<evidence type="ECO:0000256" key="9">
    <source>
        <dbReference type="ARBA" id="ARBA00022722"/>
    </source>
</evidence>
<gene>
    <name evidence="16" type="ORF">UFOPK2171_00760</name>
    <name evidence="15" type="ORF">UFOPK2237_00335</name>
</gene>
<organism evidence="16">
    <name type="scientific">freshwater metagenome</name>
    <dbReference type="NCBI Taxonomy" id="449393"/>
    <lineage>
        <taxon>unclassified sequences</taxon>
        <taxon>metagenomes</taxon>
        <taxon>ecological metagenomes</taxon>
    </lineage>
</organism>
<keyword evidence="10" id="KW-0479">Metal-binding</keyword>
<dbReference type="InterPro" id="IPR022898">
    <property type="entry name" value="RNase_HII"/>
</dbReference>
<comment type="cofactor">
    <cofactor evidence="3">
        <name>Mg(2+)</name>
        <dbReference type="ChEBI" id="CHEBI:18420"/>
    </cofactor>
</comment>
<dbReference type="InterPro" id="IPR001352">
    <property type="entry name" value="RNase_HII/HIII"/>
</dbReference>
<comment type="catalytic activity">
    <reaction evidence="1">
        <text>Endonucleolytic cleavage to 5'-phosphomonoester.</text>
        <dbReference type="EC" id="3.1.26.4"/>
    </reaction>
</comment>
<keyword evidence="13" id="KW-0464">Manganese</keyword>
<evidence type="ECO:0000313" key="16">
    <source>
        <dbReference type="EMBL" id="CAB4653158.1"/>
    </source>
</evidence>
<keyword evidence="9" id="KW-0540">Nuclease</keyword>
<keyword evidence="8" id="KW-0963">Cytoplasm</keyword>
<dbReference type="GO" id="GO:0043137">
    <property type="term" value="P:DNA replication, removal of RNA primer"/>
    <property type="evidence" value="ECO:0007669"/>
    <property type="project" value="TreeGrafter"/>
</dbReference>
<evidence type="ECO:0000256" key="11">
    <source>
        <dbReference type="ARBA" id="ARBA00022759"/>
    </source>
</evidence>
<evidence type="ECO:0000256" key="13">
    <source>
        <dbReference type="ARBA" id="ARBA00023211"/>
    </source>
</evidence>
<dbReference type="EMBL" id="CAEZWD010000099">
    <property type="protein sequence ID" value="CAB4653158.1"/>
    <property type="molecule type" value="Genomic_DNA"/>
</dbReference>
<evidence type="ECO:0000256" key="2">
    <source>
        <dbReference type="ARBA" id="ARBA00001936"/>
    </source>
</evidence>
<dbReference type="HAMAP" id="MF_00052_B">
    <property type="entry name" value="RNase_HII_B"/>
    <property type="match status" value="1"/>
</dbReference>
<dbReference type="SUPFAM" id="SSF53098">
    <property type="entry name" value="Ribonuclease H-like"/>
    <property type="match status" value="1"/>
</dbReference>
<dbReference type="InterPro" id="IPR012337">
    <property type="entry name" value="RNaseH-like_sf"/>
</dbReference>
<accession>A0A6J6KWA6</accession>
<evidence type="ECO:0000256" key="5">
    <source>
        <dbReference type="ARBA" id="ARBA00007383"/>
    </source>
</evidence>
<dbReference type="GO" id="GO:0004523">
    <property type="term" value="F:RNA-DNA hybrid ribonuclease activity"/>
    <property type="evidence" value="ECO:0007669"/>
    <property type="project" value="UniProtKB-EC"/>
</dbReference>
<evidence type="ECO:0000259" key="14">
    <source>
        <dbReference type="PROSITE" id="PS51975"/>
    </source>
</evidence>
<reference evidence="16" key="1">
    <citation type="submission" date="2020-05" db="EMBL/GenBank/DDBJ databases">
        <authorList>
            <person name="Chiriac C."/>
            <person name="Salcher M."/>
            <person name="Ghai R."/>
            <person name="Kavagutti S V."/>
        </authorList>
    </citation>
    <scope>NUCLEOTIDE SEQUENCE</scope>
</reference>
<name>A0A6J6KWA6_9ZZZZ</name>
<evidence type="ECO:0000256" key="12">
    <source>
        <dbReference type="ARBA" id="ARBA00022801"/>
    </source>
</evidence>
<dbReference type="EC" id="3.1.26.4" evidence="6"/>
<comment type="similarity">
    <text evidence="5">Belongs to the RNase HII family.</text>
</comment>
<protein>
    <recommendedName>
        <fullName evidence="7">Ribonuclease HII</fullName>
        <ecNumber evidence="6">3.1.26.4</ecNumber>
    </recommendedName>
</protein>
<dbReference type="InterPro" id="IPR036397">
    <property type="entry name" value="RNaseH_sf"/>
</dbReference>
<dbReference type="AlphaFoldDB" id="A0A6J6KWA6"/>
<dbReference type="GO" id="GO:0005737">
    <property type="term" value="C:cytoplasm"/>
    <property type="evidence" value="ECO:0007669"/>
    <property type="project" value="UniProtKB-SubCell"/>
</dbReference>
<comment type="cofactor">
    <cofactor evidence="2">
        <name>Mn(2+)</name>
        <dbReference type="ChEBI" id="CHEBI:29035"/>
    </cofactor>
</comment>
<evidence type="ECO:0000256" key="3">
    <source>
        <dbReference type="ARBA" id="ARBA00001946"/>
    </source>
</evidence>
<evidence type="ECO:0000256" key="1">
    <source>
        <dbReference type="ARBA" id="ARBA00000077"/>
    </source>
</evidence>
<evidence type="ECO:0000256" key="8">
    <source>
        <dbReference type="ARBA" id="ARBA00022490"/>
    </source>
</evidence>
<keyword evidence="11" id="KW-0255">Endonuclease</keyword>
<evidence type="ECO:0000256" key="4">
    <source>
        <dbReference type="ARBA" id="ARBA00004496"/>
    </source>
</evidence>
<dbReference type="EMBL" id="CAEZWI010000024">
    <property type="protein sequence ID" value="CAB4648107.1"/>
    <property type="molecule type" value="Genomic_DNA"/>
</dbReference>
<dbReference type="GO" id="GO:0003723">
    <property type="term" value="F:RNA binding"/>
    <property type="evidence" value="ECO:0007669"/>
    <property type="project" value="InterPro"/>
</dbReference>
<evidence type="ECO:0000313" key="15">
    <source>
        <dbReference type="EMBL" id="CAB4648107.1"/>
    </source>
</evidence>